<evidence type="ECO:0000256" key="2">
    <source>
        <dbReference type="ARBA" id="ARBA00022741"/>
    </source>
</evidence>
<dbReference type="InterPro" id="IPR001650">
    <property type="entry name" value="Helicase_C-like"/>
</dbReference>
<keyword evidence="4" id="KW-0347">Helicase</keyword>
<evidence type="ECO:0000256" key="8">
    <source>
        <dbReference type="ARBA" id="ARBA00047984"/>
    </source>
</evidence>
<keyword evidence="2" id="KW-0547">Nucleotide-binding</keyword>
<evidence type="ECO:0000256" key="3">
    <source>
        <dbReference type="ARBA" id="ARBA00022801"/>
    </source>
</evidence>
<evidence type="ECO:0000256" key="7">
    <source>
        <dbReference type="ARBA" id="ARBA00038041"/>
    </source>
</evidence>
<sequence length="632" mass="69565">MSSDESVQTFESFGVEPRLVRALVVGMKMEAPTIVQSACIPLAMLGKDIMAKARTGSGKTLAYLVPVVHKLVMAKAADPTQRSTRALVIVPTRELAHQVARTVKELCAYLGDTIKAVNLSTTDSNMALLRPALQDVPDLIISTPSRLLPFLVPEAGAEQPLINLKPDLESLVIDEADLLLSYGTSDTDMRTLLSHIPKHVQSYLISATLNADVSTLKQLILRNPAILTLTEEDTQPESTLTQYSIPVDSPATKHLLLYFFMKLRVAPFGTGKTIVFVNTVDAAYKCKLFLEQFGCKSVVVNEEVPLRSRVHVVEEFNRGVFDLLIATDASCGEIMNTAEDAEDQDVADQEMQDAVEDEAEDAGNDEDKADSDNEEKDESKEETDETEQKKDAKLETAKKQKQPSKKGKGQKSKTDSEYGMSRGIDFRNVSSVINFDMPANAAAYAHRVGRTARGVGKRGWALTLVNESDYEEERMWKRIVKQQTNLGNEIIPFQLDMTQVEAFKYRATSALQSVTKPLIKEARLKELKQEILNSEKLKAHFEDNPQDLAALRHDRAVHPARVQSHMRHVPDYLMPKKAGGKLKGSGAVGANRYVPFKADSGKRGGRGGGRGGSANASASARRKADPLKSFKL</sequence>
<dbReference type="Pfam" id="PF00271">
    <property type="entry name" value="Helicase_C"/>
    <property type="match status" value="2"/>
</dbReference>
<keyword evidence="13" id="KW-1185">Reference proteome</keyword>
<organism evidence="12 13">
    <name type="scientific">Chytriomyces confervae</name>
    <dbReference type="NCBI Taxonomy" id="246404"/>
    <lineage>
        <taxon>Eukaryota</taxon>
        <taxon>Fungi</taxon>
        <taxon>Fungi incertae sedis</taxon>
        <taxon>Chytridiomycota</taxon>
        <taxon>Chytridiomycota incertae sedis</taxon>
        <taxon>Chytridiomycetes</taxon>
        <taxon>Chytridiales</taxon>
        <taxon>Chytriomycetaceae</taxon>
        <taxon>Chytriomyces</taxon>
    </lineage>
</organism>
<keyword evidence="6" id="KW-0694">RNA-binding</keyword>
<dbReference type="OrthoDB" id="1191041at2759"/>
<dbReference type="Gene3D" id="3.40.50.300">
    <property type="entry name" value="P-loop containing nucleotide triphosphate hydrolases"/>
    <property type="match status" value="2"/>
</dbReference>
<evidence type="ECO:0000259" key="11">
    <source>
        <dbReference type="PROSITE" id="PS51194"/>
    </source>
</evidence>
<accession>A0A507FLV2</accession>
<dbReference type="GO" id="GO:0005524">
    <property type="term" value="F:ATP binding"/>
    <property type="evidence" value="ECO:0007669"/>
    <property type="project" value="UniProtKB-KW"/>
</dbReference>
<dbReference type="PROSITE" id="PS51194">
    <property type="entry name" value="HELICASE_CTER"/>
    <property type="match status" value="1"/>
</dbReference>
<dbReference type="InterPro" id="IPR027417">
    <property type="entry name" value="P-loop_NTPase"/>
</dbReference>
<dbReference type="SMART" id="SM00487">
    <property type="entry name" value="DEXDc"/>
    <property type="match status" value="1"/>
</dbReference>
<dbReference type="InterPro" id="IPR050079">
    <property type="entry name" value="DEAD_box_RNA_helicase"/>
</dbReference>
<dbReference type="GO" id="GO:0005829">
    <property type="term" value="C:cytosol"/>
    <property type="evidence" value="ECO:0007669"/>
    <property type="project" value="TreeGrafter"/>
</dbReference>
<dbReference type="SUPFAM" id="SSF52540">
    <property type="entry name" value="P-loop containing nucleoside triphosphate hydrolases"/>
    <property type="match status" value="2"/>
</dbReference>
<dbReference type="EC" id="3.6.4.13" evidence="1"/>
<dbReference type="PANTHER" id="PTHR47959:SF21">
    <property type="entry name" value="DEAD-BOX HELICASE 56"/>
    <property type="match status" value="1"/>
</dbReference>
<evidence type="ECO:0000313" key="12">
    <source>
        <dbReference type="EMBL" id="TPX77379.1"/>
    </source>
</evidence>
<keyword evidence="3" id="KW-0378">Hydrolase</keyword>
<evidence type="ECO:0000256" key="4">
    <source>
        <dbReference type="ARBA" id="ARBA00022806"/>
    </source>
</evidence>
<dbReference type="SMART" id="SM00490">
    <property type="entry name" value="HELICc"/>
    <property type="match status" value="1"/>
</dbReference>
<comment type="caution">
    <text evidence="12">The sequence shown here is derived from an EMBL/GenBank/DDBJ whole genome shotgun (WGS) entry which is preliminary data.</text>
</comment>
<feature type="region of interest" description="Disordered" evidence="9">
    <location>
        <begin position="595"/>
        <end position="632"/>
    </location>
</feature>
<evidence type="ECO:0000259" key="10">
    <source>
        <dbReference type="PROSITE" id="PS51192"/>
    </source>
</evidence>
<dbReference type="AlphaFoldDB" id="A0A507FLV2"/>
<feature type="compositionally biased region" description="Acidic residues" evidence="9">
    <location>
        <begin position="339"/>
        <end position="385"/>
    </location>
</feature>
<feature type="compositionally biased region" description="Basic and acidic residues" evidence="9">
    <location>
        <begin position="386"/>
        <end position="398"/>
    </location>
</feature>
<evidence type="ECO:0000256" key="6">
    <source>
        <dbReference type="ARBA" id="ARBA00022884"/>
    </source>
</evidence>
<dbReference type="CDD" id="cd18787">
    <property type="entry name" value="SF2_C_DEAD"/>
    <property type="match status" value="1"/>
</dbReference>
<keyword evidence="5" id="KW-0067">ATP-binding</keyword>
<dbReference type="PROSITE" id="PS51192">
    <property type="entry name" value="HELICASE_ATP_BIND_1"/>
    <property type="match status" value="1"/>
</dbReference>
<evidence type="ECO:0000256" key="5">
    <source>
        <dbReference type="ARBA" id="ARBA00022840"/>
    </source>
</evidence>
<feature type="region of interest" description="Disordered" evidence="9">
    <location>
        <begin position="339"/>
        <end position="420"/>
    </location>
</feature>
<feature type="domain" description="Helicase C-terminal" evidence="11">
    <location>
        <begin position="354"/>
        <end position="499"/>
    </location>
</feature>
<dbReference type="InterPro" id="IPR011545">
    <property type="entry name" value="DEAD/DEAH_box_helicase_dom"/>
</dbReference>
<dbReference type="CDD" id="cd17961">
    <property type="entry name" value="DEADc_DDX56"/>
    <property type="match status" value="1"/>
</dbReference>
<feature type="compositionally biased region" description="Basic and acidic residues" evidence="9">
    <location>
        <begin position="622"/>
        <end position="632"/>
    </location>
</feature>
<dbReference type="Pfam" id="PF00270">
    <property type="entry name" value="DEAD"/>
    <property type="match status" value="1"/>
</dbReference>
<evidence type="ECO:0000313" key="13">
    <source>
        <dbReference type="Proteomes" id="UP000320333"/>
    </source>
</evidence>
<dbReference type="STRING" id="246404.A0A507FLV2"/>
<proteinExistence type="inferred from homology"/>
<reference evidence="12 13" key="1">
    <citation type="journal article" date="2019" name="Sci. Rep.">
        <title>Comparative genomics of chytrid fungi reveal insights into the obligate biotrophic and pathogenic lifestyle of Synchytrium endobioticum.</title>
        <authorList>
            <person name="van de Vossenberg B.T.L.H."/>
            <person name="Warris S."/>
            <person name="Nguyen H.D.T."/>
            <person name="van Gent-Pelzer M.P.E."/>
            <person name="Joly D.L."/>
            <person name="van de Geest H.C."/>
            <person name="Bonants P.J.M."/>
            <person name="Smith D.S."/>
            <person name="Levesque C.A."/>
            <person name="van der Lee T.A.J."/>
        </authorList>
    </citation>
    <scope>NUCLEOTIDE SEQUENCE [LARGE SCALE GENOMIC DNA]</scope>
    <source>
        <strain evidence="12 13">CBS 675.73</strain>
    </source>
</reference>
<comment type="catalytic activity">
    <reaction evidence="8">
        <text>ATP + H2O = ADP + phosphate + H(+)</text>
        <dbReference type="Rhea" id="RHEA:13065"/>
        <dbReference type="ChEBI" id="CHEBI:15377"/>
        <dbReference type="ChEBI" id="CHEBI:15378"/>
        <dbReference type="ChEBI" id="CHEBI:30616"/>
        <dbReference type="ChEBI" id="CHEBI:43474"/>
        <dbReference type="ChEBI" id="CHEBI:456216"/>
        <dbReference type="EC" id="3.6.4.13"/>
    </reaction>
</comment>
<dbReference type="Proteomes" id="UP000320333">
    <property type="component" value="Unassembled WGS sequence"/>
</dbReference>
<feature type="compositionally biased region" description="Basic residues" evidence="9">
    <location>
        <begin position="399"/>
        <end position="411"/>
    </location>
</feature>
<evidence type="ECO:0000256" key="9">
    <source>
        <dbReference type="SAM" id="MobiDB-lite"/>
    </source>
</evidence>
<dbReference type="GO" id="GO:0003724">
    <property type="term" value="F:RNA helicase activity"/>
    <property type="evidence" value="ECO:0007669"/>
    <property type="project" value="UniProtKB-EC"/>
</dbReference>
<dbReference type="EMBL" id="QEAP01000022">
    <property type="protein sequence ID" value="TPX77379.1"/>
    <property type="molecule type" value="Genomic_DNA"/>
</dbReference>
<dbReference type="GO" id="GO:0016787">
    <property type="term" value="F:hydrolase activity"/>
    <property type="evidence" value="ECO:0007669"/>
    <property type="project" value="UniProtKB-KW"/>
</dbReference>
<dbReference type="PANTHER" id="PTHR47959">
    <property type="entry name" value="ATP-DEPENDENT RNA HELICASE RHLE-RELATED"/>
    <property type="match status" value="1"/>
</dbReference>
<evidence type="ECO:0000256" key="1">
    <source>
        <dbReference type="ARBA" id="ARBA00012552"/>
    </source>
</evidence>
<comment type="similarity">
    <text evidence="7">Belongs to the DEAD box helicase family. DDX56/DBP9 subfamily.</text>
</comment>
<gene>
    <name evidence="12" type="ORF">CcCBS67573_g01366</name>
</gene>
<name>A0A507FLV2_9FUNG</name>
<dbReference type="InterPro" id="IPR014001">
    <property type="entry name" value="Helicase_ATP-bd"/>
</dbReference>
<protein>
    <recommendedName>
        <fullName evidence="1">RNA helicase</fullName>
        <ecNumber evidence="1">3.6.4.13</ecNumber>
    </recommendedName>
</protein>
<feature type="domain" description="Helicase ATP-binding" evidence="10">
    <location>
        <begin position="40"/>
        <end position="227"/>
    </location>
</feature>
<dbReference type="GO" id="GO:0003723">
    <property type="term" value="F:RNA binding"/>
    <property type="evidence" value="ECO:0007669"/>
    <property type="project" value="UniProtKB-KW"/>
</dbReference>